<protein>
    <submittedName>
        <fullName evidence="1">Uncharacterized protein</fullName>
    </submittedName>
</protein>
<dbReference type="Proteomes" id="UP000282438">
    <property type="component" value="Chromosome"/>
</dbReference>
<dbReference type="GO" id="GO:0008897">
    <property type="term" value="F:holo-[acyl-carrier-protein] synthase activity"/>
    <property type="evidence" value="ECO:0007669"/>
    <property type="project" value="InterPro"/>
</dbReference>
<dbReference type="InterPro" id="IPR037143">
    <property type="entry name" value="4-PPantetheinyl_Trfase_dom_sf"/>
</dbReference>
<dbReference type="GO" id="GO:0000287">
    <property type="term" value="F:magnesium ion binding"/>
    <property type="evidence" value="ECO:0007669"/>
    <property type="project" value="InterPro"/>
</dbReference>
<name>A0A3S8ZTE1_9NEIS</name>
<evidence type="ECO:0000313" key="1">
    <source>
        <dbReference type="EMBL" id="AZN36742.1"/>
    </source>
</evidence>
<dbReference type="SUPFAM" id="SSF56214">
    <property type="entry name" value="4'-phosphopantetheinyl transferase"/>
    <property type="match status" value="1"/>
</dbReference>
<dbReference type="AlphaFoldDB" id="A0A3S8ZTE1"/>
<dbReference type="RefSeq" id="WP_125973718.1">
    <property type="nucleotide sequence ID" value="NZ_CP034433.1"/>
</dbReference>
<sequence length="79" mass="8967">MLDRQDGIYFSPAIARTLGQLPEPEQALLFAKEWSELEARTKACKMGLKEWSEGRDMKLAQSRLLWQRQIGEGIVSVCG</sequence>
<evidence type="ECO:0000313" key="2">
    <source>
        <dbReference type="Proteomes" id="UP000282438"/>
    </source>
</evidence>
<dbReference type="EMBL" id="CP034433">
    <property type="protein sequence ID" value="AZN36742.1"/>
    <property type="molecule type" value="Genomic_DNA"/>
</dbReference>
<dbReference type="OrthoDB" id="8656817at2"/>
<accession>A0A3S8ZTE1</accession>
<dbReference type="KEGG" id="iod:EJO50_09715"/>
<gene>
    <name evidence="1" type="ORF">EJO50_09715</name>
</gene>
<reference evidence="1 2" key="1">
    <citation type="submission" date="2018-12" db="EMBL/GenBank/DDBJ databases">
        <title>Complete genome sequence of Iodobacter sp. H11R3.</title>
        <authorList>
            <person name="Bae J.-W."/>
        </authorList>
    </citation>
    <scope>NUCLEOTIDE SEQUENCE [LARGE SCALE GENOMIC DNA]</scope>
    <source>
        <strain evidence="1 2">H11R3</strain>
    </source>
</reference>
<organism evidence="1 2">
    <name type="scientific">Iodobacter ciconiae</name>
    <dbReference type="NCBI Taxonomy" id="2496266"/>
    <lineage>
        <taxon>Bacteria</taxon>
        <taxon>Pseudomonadati</taxon>
        <taxon>Pseudomonadota</taxon>
        <taxon>Betaproteobacteria</taxon>
        <taxon>Neisseriales</taxon>
        <taxon>Chitinibacteraceae</taxon>
        <taxon>Iodobacter</taxon>
    </lineage>
</organism>
<keyword evidence="2" id="KW-1185">Reference proteome</keyword>
<proteinExistence type="predicted"/>